<dbReference type="GO" id="GO:0046872">
    <property type="term" value="F:metal ion binding"/>
    <property type="evidence" value="ECO:0007669"/>
    <property type="project" value="UniProtKB-KW"/>
</dbReference>
<dbReference type="InterPro" id="IPR002036">
    <property type="entry name" value="YbeY"/>
</dbReference>
<comment type="caution">
    <text evidence="8">The sequence shown here is derived from an EMBL/GenBank/DDBJ whole genome shotgun (WGS) entry which is preliminary data.</text>
</comment>
<evidence type="ECO:0000256" key="7">
    <source>
        <dbReference type="ARBA" id="ARBA00022833"/>
    </source>
</evidence>
<keyword evidence="3" id="KW-0540">Nuclease</keyword>
<keyword evidence="7" id="KW-0862">Zinc</keyword>
<organism evidence="8">
    <name type="scientific">marine sediment metagenome</name>
    <dbReference type="NCBI Taxonomy" id="412755"/>
    <lineage>
        <taxon>unclassified sequences</taxon>
        <taxon>metagenomes</taxon>
        <taxon>ecological metagenomes</taxon>
    </lineage>
</organism>
<comment type="cofactor">
    <cofactor evidence="1">
        <name>Zn(2+)</name>
        <dbReference type="ChEBI" id="CHEBI:29105"/>
    </cofactor>
</comment>
<dbReference type="GO" id="GO:0006364">
    <property type="term" value="P:rRNA processing"/>
    <property type="evidence" value="ECO:0007669"/>
    <property type="project" value="InterPro"/>
</dbReference>
<protein>
    <recommendedName>
        <fullName evidence="9">rRNA maturation factor</fullName>
    </recommendedName>
</protein>
<keyword evidence="6" id="KW-0378">Hydrolase</keyword>
<dbReference type="GO" id="GO:0004519">
    <property type="term" value="F:endonuclease activity"/>
    <property type="evidence" value="ECO:0007669"/>
    <property type="project" value="UniProtKB-KW"/>
</dbReference>
<evidence type="ECO:0000256" key="2">
    <source>
        <dbReference type="ARBA" id="ARBA00010875"/>
    </source>
</evidence>
<proteinExistence type="inferred from homology"/>
<dbReference type="SUPFAM" id="SSF55486">
    <property type="entry name" value="Metalloproteases ('zincins'), catalytic domain"/>
    <property type="match status" value="1"/>
</dbReference>
<name>X1DXH7_9ZZZZ</name>
<dbReference type="InterPro" id="IPR023091">
    <property type="entry name" value="MetalPrtase_cat_dom_sf_prd"/>
</dbReference>
<accession>X1DXH7</accession>
<evidence type="ECO:0008006" key="9">
    <source>
        <dbReference type="Google" id="ProtNLM"/>
    </source>
</evidence>
<dbReference type="EMBL" id="BART01025452">
    <property type="protein sequence ID" value="GAH01083.1"/>
    <property type="molecule type" value="Genomic_DNA"/>
</dbReference>
<keyword evidence="5" id="KW-0255">Endonuclease</keyword>
<dbReference type="NCBIfam" id="TIGR00043">
    <property type="entry name" value="rRNA maturation RNase YbeY"/>
    <property type="match status" value="1"/>
</dbReference>
<dbReference type="Gene3D" id="3.40.390.30">
    <property type="entry name" value="Metalloproteases ('zincins'), catalytic domain"/>
    <property type="match status" value="1"/>
</dbReference>
<reference evidence="8" key="1">
    <citation type="journal article" date="2014" name="Front. Microbiol.">
        <title>High frequency of phylogenetically diverse reductive dehalogenase-homologous genes in deep subseafloor sedimentary metagenomes.</title>
        <authorList>
            <person name="Kawai M."/>
            <person name="Futagami T."/>
            <person name="Toyoda A."/>
            <person name="Takaki Y."/>
            <person name="Nishi S."/>
            <person name="Hori S."/>
            <person name="Arai W."/>
            <person name="Tsubouchi T."/>
            <person name="Morono Y."/>
            <person name="Uchiyama I."/>
            <person name="Ito T."/>
            <person name="Fujiyama A."/>
            <person name="Inagaki F."/>
            <person name="Takami H."/>
        </authorList>
    </citation>
    <scope>NUCLEOTIDE SEQUENCE</scope>
    <source>
        <strain evidence="8">Expedition CK06-06</strain>
    </source>
</reference>
<dbReference type="AlphaFoldDB" id="X1DXH7"/>
<dbReference type="Pfam" id="PF02130">
    <property type="entry name" value="YbeY"/>
    <property type="match status" value="1"/>
</dbReference>
<feature type="non-terminal residue" evidence="8">
    <location>
        <position position="81"/>
    </location>
</feature>
<evidence type="ECO:0000256" key="3">
    <source>
        <dbReference type="ARBA" id="ARBA00022722"/>
    </source>
</evidence>
<keyword evidence="4" id="KW-0479">Metal-binding</keyword>
<evidence type="ECO:0000256" key="4">
    <source>
        <dbReference type="ARBA" id="ARBA00022723"/>
    </source>
</evidence>
<dbReference type="GO" id="GO:0004222">
    <property type="term" value="F:metalloendopeptidase activity"/>
    <property type="evidence" value="ECO:0007669"/>
    <property type="project" value="InterPro"/>
</dbReference>
<gene>
    <name evidence="8" type="ORF">S01H4_45687</name>
</gene>
<evidence type="ECO:0000256" key="6">
    <source>
        <dbReference type="ARBA" id="ARBA00022801"/>
    </source>
</evidence>
<comment type="similarity">
    <text evidence="2">Belongs to the endoribonuclease YbeY family.</text>
</comment>
<sequence length="81" mass="9249">MNVNIDLQNFTDITAVPSQQQFEQWVNAVLQQEDQQGIVSINLVNAEKSQALNKEYRHQEKPTNVLAFPYNAHNIIGDLII</sequence>
<evidence type="ECO:0000256" key="5">
    <source>
        <dbReference type="ARBA" id="ARBA00022759"/>
    </source>
</evidence>
<evidence type="ECO:0000256" key="1">
    <source>
        <dbReference type="ARBA" id="ARBA00001947"/>
    </source>
</evidence>
<evidence type="ECO:0000313" key="8">
    <source>
        <dbReference type="EMBL" id="GAH01083.1"/>
    </source>
</evidence>